<name>A0ABD0YTF3_9HEMI</name>
<dbReference type="AlphaFoldDB" id="A0ABD0YTF3"/>
<organism evidence="1 2">
    <name type="scientific">Ranatra chinensis</name>
    <dbReference type="NCBI Taxonomy" id="642074"/>
    <lineage>
        <taxon>Eukaryota</taxon>
        <taxon>Metazoa</taxon>
        <taxon>Ecdysozoa</taxon>
        <taxon>Arthropoda</taxon>
        <taxon>Hexapoda</taxon>
        <taxon>Insecta</taxon>
        <taxon>Pterygota</taxon>
        <taxon>Neoptera</taxon>
        <taxon>Paraneoptera</taxon>
        <taxon>Hemiptera</taxon>
        <taxon>Heteroptera</taxon>
        <taxon>Panheteroptera</taxon>
        <taxon>Nepomorpha</taxon>
        <taxon>Nepidae</taxon>
        <taxon>Ranatrinae</taxon>
        <taxon>Ranatra</taxon>
    </lineage>
</organism>
<sequence>MVSKRRIMFYKNKKQQTTEIGTRVPDGVATTDDVTELEGSWGRRLPRSCAGDLQGPQIDYPPLLQLAAAEEMLITQYTALLLQTTKKAAFVEHTFLDDPIRMLHRHPLSHCANIQALVCVKFSQYECLPTPRSALSSGIDRPNIRWDVESIFKGIVHLTQELELIT</sequence>
<dbReference type="Proteomes" id="UP001558652">
    <property type="component" value="Unassembled WGS sequence"/>
</dbReference>
<protein>
    <submittedName>
        <fullName evidence="1">Uncharacterized protein</fullName>
    </submittedName>
</protein>
<comment type="caution">
    <text evidence="1">The sequence shown here is derived from an EMBL/GenBank/DDBJ whole genome shotgun (WGS) entry which is preliminary data.</text>
</comment>
<keyword evidence="2" id="KW-1185">Reference proteome</keyword>
<evidence type="ECO:0000313" key="2">
    <source>
        <dbReference type="Proteomes" id="UP001558652"/>
    </source>
</evidence>
<gene>
    <name evidence="1" type="ORF">AAG570_008562</name>
</gene>
<accession>A0ABD0YTF3</accession>
<dbReference type="EMBL" id="JBFDAA010000003">
    <property type="protein sequence ID" value="KAL1138499.1"/>
    <property type="molecule type" value="Genomic_DNA"/>
</dbReference>
<proteinExistence type="predicted"/>
<reference evidence="1 2" key="1">
    <citation type="submission" date="2024-07" db="EMBL/GenBank/DDBJ databases">
        <title>Chromosome-level genome assembly of the water stick insect Ranatra chinensis (Heteroptera: Nepidae).</title>
        <authorList>
            <person name="Liu X."/>
        </authorList>
    </citation>
    <scope>NUCLEOTIDE SEQUENCE [LARGE SCALE GENOMIC DNA]</scope>
    <source>
        <strain evidence="1">Cailab_2021Rc</strain>
        <tissue evidence="1">Muscle</tissue>
    </source>
</reference>
<evidence type="ECO:0000313" key="1">
    <source>
        <dbReference type="EMBL" id="KAL1138499.1"/>
    </source>
</evidence>